<dbReference type="Proteomes" id="UP000633278">
    <property type="component" value="Unassembled WGS sequence"/>
</dbReference>
<evidence type="ECO:0000313" key="1">
    <source>
        <dbReference type="EMBL" id="GGG90844.1"/>
    </source>
</evidence>
<proteinExistence type="predicted"/>
<dbReference type="AlphaFoldDB" id="A0A917HU95"/>
<organism evidence="1 2">
    <name type="scientific">Polaribacter pacificus</name>
    <dbReference type="NCBI Taxonomy" id="1775173"/>
    <lineage>
        <taxon>Bacteria</taxon>
        <taxon>Pseudomonadati</taxon>
        <taxon>Bacteroidota</taxon>
        <taxon>Flavobacteriia</taxon>
        <taxon>Flavobacteriales</taxon>
        <taxon>Flavobacteriaceae</taxon>
    </lineage>
</organism>
<accession>A0A917HU95</accession>
<comment type="caution">
    <text evidence="1">The sequence shown here is derived from an EMBL/GenBank/DDBJ whole genome shotgun (WGS) entry which is preliminary data.</text>
</comment>
<reference evidence="1" key="2">
    <citation type="submission" date="2020-09" db="EMBL/GenBank/DDBJ databases">
        <authorList>
            <person name="Sun Q."/>
            <person name="Zhou Y."/>
        </authorList>
    </citation>
    <scope>NUCLEOTIDE SEQUENCE</scope>
    <source>
        <strain evidence="1">CGMCC 1.15763</strain>
    </source>
</reference>
<keyword evidence="2" id="KW-1185">Reference proteome</keyword>
<name>A0A917HU95_9FLAO</name>
<dbReference type="EMBL" id="BMJW01000001">
    <property type="protein sequence ID" value="GGG90844.1"/>
    <property type="molecule type" value="Genomic_DNA"/>
</dbReference>
<gene>
    <name evidence="1" type="ORF">GCM10011416_04180</name>
</gene>
<evidence type="ECO:0000313" key="2">
    <source>
        <dbReference type="Proteomes" id="UP000633278"/>
    </source>
</evidence>
<evidence type="ECO:0008006" key="3">
    <source>
        <dbReference type="Google" id="ProtNLM"/>
    </source>
</evidence>
<protein>
    <recommendedName>
        <fullName evidence="3">HTH cro/C1-type domain-containing protein</fullName>
    </recommendedName>
</protein>
<reference evidence="1" key="1">
    <citation type="journal article" date="2014" name="Int. J. Syst. Evol. Microbiol.">
        <title>Complete genome sequence of Corynebacterium casei LMG S-19264T (=DSM 44701T), isolated from a smear-ripened cheese.</title>
        <authorList>
            <consortium name="US DOE Joint Genome Institute (JGI-PGF)"/>
            <person name="Walter F."/>
            <person name="Albersmeier A."/>
            <person name="Kalinowski J."/>
            <person name="Ruckert C."/>
        </authorList>
    </citation>
    <scope>NUCLEOTIDE SEQUENCE</scope>
    <source>
        <strain evidence="1">CGMCC 1.15763</strain>
    </source>
</reference>
<sequence length="47" mass="5316">MCYVLAQIKNIVLLKKTALIIKKIREDAGITLDAFYIDTGVHLARIE</sequence>